<evidence type="ECO:0000313" key="2">
    <source>
        <dbReference type="EMBL" id="MBB3930678.1"/>
    </source>
</evidence>
<feature type="domain" description="DUF4332" evidence="1">
    <location>
        <begin position="9"/>
        <end position="129"/>
    </location>
</feature>
<evidence type="ECO:0000259" key="1">
    <source>
        <dbReference type="Pfam" id="PF14229"/>
    </source>
</evidence>
<comment type="caution">
    <text evidence="2">The sequence shown here is derived from an EMBL/GenBank/DDBJ whole genome shotgun (WGS) entry which is preliminary data.</text>
</comment>
<dbReference type="Proteomes" id="UP000553963">
    <property type="component" value="Unassembled WGS sequence"/>
</dbReference>
<dbReference type="GO" id="GO:0004519">
    <property type="term" value="F:endonuclease activity"/>
    <property type="evidence" value="ECO:0007669"/>
    <property type="project" value="UniProtKB-KW"/>
</dbReference>
<dbReference type="Gene3D" id="1.10.150.20">
    <property type="entry name" value="5' to 3' exonuclease, C-terminal subdomain"/>
    <property type="match status" value="2"/>
</dbReference>
<gene>
    <name evidence="2" type="ORF">GGR25_001717</name>
</gene>
<keyword evidence="2" id="KW-0255">Endonuclease</keyword>
<dbReference type="AlphaFoldDB" id="A0A840AMY2"/>
<proteinExistence type="predicted"/>
<dbReference type="RefSeq" id="WP_183398314.1">
    <property type="nucleotide sequence ID" value="NZ_JACIDS010000002.1"/>
</dbReference>
<dbReference type="SUPFAM" id="SSF47794">
    <property type="entry name" value="Rad51 N-terminal domain-like"/>
    <property type="match status" value="1"/>
</dbReference>
<keyword evidence="2" id="KW-0540">Nuclease</keyword>
<dbReference type="Pfam" id="PF14229">
    <property type="entry name" value="DUF4332"/>
    <property type="match status" value="1"/>
</dbReference>
<sequence length="135" mass="14867">MSYPIIDIEGIGPAYAEKLKAAGISTTDGLLDAAKDPKGRKALAEKTGLDESRILKWANMSDLMRIKGVAEEYSELLEAAGVDTVKELKTRRSDNLHAKMAEVNEARKLVRQLPSEKQVADWVEQAKSLPPVLTY</sequence>
<name>A0A840AMY2_9HYPH</name>
<dbReference type="InterPro" id="IPR025567">
    <property type="entry name" value="DUF4332"/>
</dbReference>
<accession>A0A840AMY2</accession>
<dbReference type="EMBL" id="JACIDS010000002">
    <property type="protein sequence ID" value="MBB3930678.1"/>
    <property type="molecule type" value="Genomic_DNA"/>
</dbReference>
<dbReference type="GO" id="GO:0000166">
    <property type="term" value="F:nucleotide binding"/>
    <property type="evidence" value="ECO:0007669"/>
    <property type="project" value="InterPro"/>
</dbReference>
<dbReference type="InterPro" id="IPR010995">
    <property type="entry name" value="DNA_repair_Rad51/TF_NusA_a-hlx"/>
</dbReference>
<keyword evidence="3" id="KW-1185">Reference proteome</keyword>
<protein>
    <submittedName>
        <fullName evidence="2">Putative flap endonuclease-1-like 5' DNA nuclease</fullName>
    </submittedName>
</protein>
<evidence type="ECO:0000313" key="3">
    <source>
        <dbReference type="Proteomes" id="UP000553963"/>
    </source>
</evidence>
<organism evidence="2 3">
    <name type="scientific">Kaistia hirudinis</name>
    <dbReference type="NCBI Taxonomy" id="1293440"/>
    <lineage>
        <taxon>Bacteria</taxon>
        <taxon>Pseudomonadati</taxon>
        <taxon>Pseudomonadota</taxon>
        <taxon>Alphaproteobacteria</taxon>
        <taxon>Hyphomicrobiales</taxon>
        <taxon>Kaistiaceae</taxon>
        <taxon>Kaistia</taxon>
    </lineage>
</organism>
<keyword evidence="2" id="KW-0378">Hydrolase</keyword>
<reference evidence="2 3" key="1">
    <citation type="submission" date="2020-08" db="EMBL/GenBank/DDBJ databases">
        <title>Genomic Encyclopedia of Type Strains, Phase IV (KMG-IV): sequencing the most valuable type-strain genomes for metagenomic binning, comparative biology and taxonomic classification.</title>
        <authorList>
            <person name="Goeker M."/>
        </authorList>
    </citation>
    <scope>NUCLEOTIDE SEQUENCE [LARGE SCALE GENOMIC DNA]</scope>
    <source>
        <strain evidence="2 3">DSM 25966</strain>
    </source>
</reference>